<sequence length="133" mass="15079">MIPIKNCELSENKHLIQKSKKQIKPNHQSLEVDCILSGINVTYLILQRLWVTSGPGTANSLWASLGSPELMGPDWIWCPTSHQVVVIFVIFVSVLSLLPKKEFSYISHCPLLKTKTFFSSNAVLLNSLYFRDF</sequence>
<evidence type="ECO:0000313" key="1">
    <source>
        <dbReference type="EMBL" id="KAF6330336.1"/>
    </source>
</evidence>
<name>A0A7J7VZ80_MYOMY</name>
<gene>
    <name evidence="1" type="ORF">mMyoMyo1_012326</name>
</gene>
<dbReference type="EMBL" id="JABWUV010000009">
    <property type="protein sequence ID" value="KAF6330336.1"/>
    <property type="molecule type" value="Genomic_DNA"/>
</dbReference>
<organism evidence="1 2">
    <name type="scientific">Myotis myotis</name>
    <name type="common">Greater mouse-eared bat</name>
    <name type="synonym">Vespertilio myotis</name>
    <dbReference type="NCBI Taxonomy" id="51298"/>
    <lineage>
        <taxon>Eukaryota</taxon>
        <taxon>Metazoa</taxon>
        <taxon>Chordata</taxon>
        <taxon>Craniata</taxon>
        <taxon>Vertebrata</taxon>
        <taxon>Euteleostomi</taxon>
        <taxon>Mammalia</taxon>
        <taxon>Eutheria</taxon>
        <taxon>Laurasiatheria</taxon>
        <taxon>Chiroptera</taxon>
        <taxon>Yangochiroptera</taxon>
        <taxon>Vespertilionidae</taxon>
        <taxon>Myotis</taxon>
    </lineage>
</organism>
<keyword evidence="2" id="KW-1185">Reference proteome</keyword>
<dbReference type="Proteomes" id="UP000527355">
    <property type="component" value="Unassembled WGS sequence"/>
</dbReference>
<reference evidence="1 2" key="1">
    <citation type="journal article" date="2020" name="Nature">
        <title>Six reference-quality genomes reveal evolution of bat adaptations.</title>
        <authorList>
            <person name="Jebb D."/>
            <person name="Huang Z."/>
            <person name="Pippel M."/>
            <person name="Hughes G.M."/>
            <person name="Lavrichenko K."/>
            <person name="Devanna P."/>
            <person name="Winkler S."/>
            <person name="Jermiin L.S."/>
            <person name="Skirmuntt E.C."/>
            <person name="Katzourakis A."/>
            <person name="Burkitt-Gray L."/>
            <person name="Ray D.A."/>
            <person name="Sullivan K.A.M."/>
            <person name="Roscito J.G."/>
            <person name="Kirilenko B.M."/>
            <person name="Davalos L.M."/>
            <person name="Corthals A.P."/>
            <person name="Power M.L."/>
            <person name="Jones G."/>
            <person name="Ransome R.D."/>
            <person name="Dechmann D.K.N."/>
            <person name="Locatelli A.G."/>
            <person name="Puechmaille S.J."/>
            <person name="Fedrigo O."/>
            <person name="Jarvis E.D."/>
            <person name="Hiller M."/>
            <person name="Vernes S.C."/>
            <person name="Myers E.W."/>
            <person name="Teeling E.C."/>
        </authorList>
    </citation>
    <scope>NUCLEOTIDE SEQUENCE [LARGE SCALE GENOMIC DNA]</scope>
    <source>
        <strain evidence="1">MMyoMyo1</strain>
        <tissue evidence="1">Flight muscle</tissue>
    </source>
</reference>
<dbReference type="AlphaFoldDB" id="A0A7J7VZ80"/>
<comment type="caution">
    <text evidence="1">The sequence shown here is derived from an EMBL/GenBank/DDBJ whole genome shotgun (WGS) entry which is preliminary data.</text>
</comment>
<protein>
    <submittedName>
        <fullName evidence="1">Uncharacterized protein</fullName>
    </submittedName>
</protein>
<accession>A0A7J7VZ80</accession>
<evidence type="ECO:0000313" key="2">
    <source>
        <dbReference type="Proteomes" id="UP000527355"/>
    </source>
</evidence>
<proteinExistence type="predicted"/>